<evidence type="ECO:0000313" key="12">
    <source>
        <dbReference type="Proteomes" id="UP000294599"/>
    </source>
</evidence>
<evidence type="ECO:0000256" key="7">
    <source>
        <dbReference type="ARBA" id="ARBA00022989"/>
    </source>
</evidence>
<dbReference type="GO" id="GO:0015031">
    <property type="term" value="P:protein transport"/>
    <property type="evidence" value="ECO:0007669"/>
    <property type="project" value="InterPro"/>
</dbReference>
<keyword evidence="8 10" id="KW-0472">Membrane</keyword>
<dbReference type="HAMAP" id="MF_02203">
    <property type="entry name" value="TolR"/>
    <property type="match status" value="1"/>
</dbReference>
<evidence type="ECO:0000256" key="4">
    <source>
        <dbReference type="ARBA" id="ARBA00022519"/>
    </source>
</evidence>
<proteinExistence type="inferred from homology"/>
<comment type="similarity">
    <text evidence="2 10">Belongs to the ExbD/TolR family.</text>
</comment>
<evidence type="ECO:0000313" key="11">
    <source>
        <dbReference type="EMBL" id="TCT00784.1"/>
    </source>
</evidence>
<name>A0A4R3LKQ5_9GAMM</name>
<evidence type="ECO:0000256" key="3">
    <source>
        <dbReference type="ARBA" id="ARBA00022475"/>
    </source>
</evidence>
<evidence type="ECO:0000256" key="5">
    <source>
        <dbReference type="ARBA" id="ARBA00022618"/>
    </source>
</evidence>
<sequence>MASRRKRRALKAEINVVPYIDVTLVLLIIFMITAPMLNLGVDIELPKSNARSLNVDAEPVLVTVDQEGQLFLTLGKDPRESIDPETLVTKVAAFVRNNPDVPVLVGGDGRVDYGQVYQALVLLQQAEVPKVGLMSQPAESAAAPR</sequence>
<dbReference type="PANTHER" id="PTHR30558">
    <property type="entry name" value="EXBD MEMBRANE COMPONENT OF PMF-DRIVEN MACROMOLECULE IMPORT SYSTEM"/>
    <property type="match status" value="1"/>
</dbReference>
<gene>
    <name evidence="10" type="primary">tolR</name>
    <name evidence="11" type="ORF">EDC25_102149</name>
</gene>
<evidence type="ECO:0000256" key="8">
    <source>
        <dbReference type="ARBA" id="ARBA00023136"/>
    </source>
</evidence>
<dbReference type="Pfam" id="PF02472">
    <property type="entry name" value="ExbD"/>
    <property type="match status" value="1"/>
</dbReference>
<reference evidence="11 12" key="1">
    <citation type="submission" date="2019-03" db="EMBL/GenBank/DDBJ databases">
        <title>Genomic Encyclopedia of Type Strains, Phase IV (KMG-IV): sequencing the most valuable type-strain genomes for metagenomic binning, comparative biology and taxonomic classification.</title>
        <authorList>
            <person name="Goeker M."/>
        </authorList>
    </citation>
    <scope>NUCLEOTIDE SEQUENCE [LARGE SCALE GENOMIC DNA]</scope>
    <source>
        <strain evidence="11 12">DSM 21944</strain>
    </source>
</reference>
<evidence type="ECO:0000256" key="2">
    <source>
        <dbReference type="ARBA" id="ARBA00005811"/>
    </source>
</evidence>
<evidence type="ECO:0000256" key="10">
    <source>
        <dbReference type="HAMAP-Rule" id="MF_02203"/>
    </source>
</evidence>
<keyword evidence="6 10" id="KW-0812">Transmembrane</keyword>
<feature type="transmembrane region" description="Helical" evidence="10">
    <location>
        <begin position="12"/>
        <end position="37"/>
    </location>
</feature>
<dbReference type="RefSeq" id="WP_123522079.1">
    <property type="nucleotide sequence ID" value="NZ_JBHLWF010000013.1"/>
</dbReference>
<dbReference type="EMBL" id="SMAF01000002">
    <property type="protein sequence ID" value="TCT00784.1"/>
    <property type="molecule type" value="Genomic_DNA"/>
</dbReference>
<evidence type="ECO:0000256" key="9">
    <source>
        <dbReference type="ARBA" id="ARBA00023306"/>
    </source>
</evidence>
<keyword evidence="7 10" id="KW-1133">Transmembrane helix</keyword>
<dbReference type="GO" id="GO:0005886">
    <property type="term" value="C:plasma membrane"/>
    <property type="evidence" value="ECO:0007669"/>
    <property type="project" value="UniProtKB-SubCell"/>
</dbReference>
<accession>A0A4R3LKQ5</accession>
<dbReference type="GO" id="GO:0022857">
    <property type="term" value="F:transmembrane transporter activity"/>
    <property type="evidence" value="ECO:0007669"/>
    <property type="project" value="InterPro"/>
</dbReference>
<dbReference type="GO" id="GO:0051301">
    <property type="term" value="P:cell division"/>
    <property type="evidence" value="ECO:0007669"/>
    <property type="project" value="UniProtKB-UniRule"/>
</dbReference>
<comment type="function">
    <text evidence="10">Part of the Tol-Pal system, which plays a role in outer membrane invagination during cell division and is important for maintaining outer membrane integrity.</text>
</comment>
<dbReference type="PANTHER" id="PTHR30558:SF7">
    <property type="entry name" value="TOL-PAL SYSTEM PROTEIN TOLR"/>
    <property type="match status" value="1"/>
</dbReference>
<organism evidence="11 12">
    <name type="scientific">Pseudofulvimonas gallinarii</name>
    <dbReference type="NCBI Taxonomy" id="634155"/>
    <lineage>
        <taxon>Bacteria</taxon>
        <taxon>Pseudomonadati</taxon>
        <taxon>Pseudomonadota</taxon>
        <taxon>Gammaproteobacteria</taxon>
        <taxon>Lysobacterales</taxon>
        <taxon>Rhodanobacteraceae</taxon>
        <taxon>Pseudofulvimonas</taxon>
    </lineage>
</organism>
<keyword evidence="9 10" id="KW-0131">Cell cycle</keyword>
<comment type="subcellular location">
    <subcellularLocation>
        <location evidence="10">Cell inner membrane</location>
        <topology evidence="10">Single-pass membrane protein</topology>
    </subcellularLocation>
    <subcellularLocation>
        <location evidence="1">Cell membrane</location>
        <topology evidence="1">Single-pass membrane protein</topology>
    </subcellularLocation>
</comment>
<evidence type="ECO:0000256" key="1">
    <source>
        <dbReference type="ARBA" id="ARBA00004162"/>
    </source>
</evidence>
<keyword evidence="4 10" id="KW-0997">Cell inner membrane</keyword>
<keyword evidence="5 10" id="KW-0132">Cell division</keyword>
<evidence type="ECO:0000256" key="6">
    <source>
        <dbReference type="ARBA" id="ARBA00022692"/>
    </source>
</evidence>
<keyword evidence="3 10" id="KW-1003">Cell membrane</keyword>
<comment type="subunit">
    <text evidence="10">The Tol-Pal system is composed of five core proteins: the inner membrane proteins TolA, TolQ and TolR, the periplasmic protein TolB and the outer membrane protein Pal. They form a network linking the inner and outer membranes and the peptidoglycan layer.</text>
</comment>
<dbReference type="NCBIfam" id="TIGR02801">
    <property type="entry name" value="tolR"/>
    <property type="match status" value="1"/>
</dbReference>
<comment type="caution">
    <text evidence="11">The sequence shown here is derived from an EMBL/GenBank/DDBJ whole genome shotgun (WGS) entry which is preliminary data.</text>
</comment>
<dbReference type="AlphaFoldDB" id="A0A4R3LKQ5"/>
<keyword evidence="12" id="KW-1185">Reference proteome</keyword>
<protein>
    <recommendedName>
        <fullName evidence="10">Tol-Pal system protein TolR</fullName>
    </recommendedName>
</protein>
<dbReference type="OrthoDB" id="9798629at2"/>
<dbReference type="InterPro" id="IPR003400">
    <property type="entry name" value="ExbD"/>
</dbReference>
<dbReference type="Proteomes" id="UP000294599">
    <property type="component" value="Unassembled WGS sequence"/>
</dbReference>
<dbReference type="InterPro" id="IPR014168">
    <property type="entry name" value="Tol-Pal_TolR"/>
</dbReference>
<dbReference type="Gene3D" id="3.30.420.270">
    <property type="match status" value="1"/>
</dbReference>